<keyword evidence="2" id="KW-1185">Reference proteome</keyword>
<sequence length="568" mass="61923">MWECGGEVSGVADKESAVCVRESESDIPRPEIGVADAFRSSAVSPSRTACCPHMSPSQTTKFLRAPTCPTRWKVEIESTLVGLSVLLFRQTDVTVILLFIGGCSDFVVSGSSGCPSCGDATPPQVESTLDYSRAGWFYKHALDRPALQGAWRPALPPPPPTVRPKDFDEHAATLFPPRTGFGLILGFSNVGIVPDDAAGRRFSRGSPMSPAPSFRRCSIFASLPLFIGSQDLDFGRCRHRGRSESWGQLRAELISAGVGCPCRLLSDNDHSGLGPCVGGAVLCDLQYHRHTVYQDENCNGTLADRSAPISDAILNFVTNNAIEVNVVSFDSDVRLRRGRDLDLAPPHTREAQGGDPAVTCVGEEDIRAVIRVESPAGSLPDFRTLVGGFSRGSPFPPALAFRRCSVYTSLHPHRLPRRRCSEPLRTTLQAYLNYYEKIDKYAVSSFIRILPQPLATSSPDCSTATQHDVRWYDDGTRIASRKSHSRPERLGVVALALVKSECDRTVIAGNTLTSHSGGPWFDFRSGHPDFGFPWFPEITPGELWDGSHTKAMADSLPNPSSLCNLHRL</sequence>
<organism evidence="1 2">
    <name type="scientific">Dryococelus australis</name>
    <dbReference type="NCBI Taxonomy" id="614101"/>
    <lineage>
        <taxon>Eukaryota</taxon>
        <taxon>Metazoa</taxon>
        <taxon>Ecdysozoa</taxon>
        <taxon>Arthropoda</taxon>
        <taxon>Hexapoda</taxon>
        <taxon>Insecta</taxon>
        <taxon>Pterygota</taxon>
        <taxon>Neoptera</taxon>
        <taxon>Polyneoptera</taxon>
        <taxon>Phasmatodea</taxon>
        <taxon>Verophasmatodea</taxon>
        <taxon>Anareolatae</taxon>
        <taxon>Phasmatidae</taxon>
        <taxon>Eurycanthinae</taxon>
        <taxon>Dryococelus</taxon>
    </lineage>
</organism>
<comment type="caution">
    <text evidence="1">The sequence shown here is derived from an EMBL/GenBank/DDBJ whole genome shotgun (WGS) entry which is preliminary data.</text>
</comment>
<dbReference type="EMBL" id="JARBHB010000001">
    <property type="protein sequence ID" value="KAJ8898445.1"/>
    <property type="molecule type" value="Genomic_DNA"/>
</dbReference>
<accession>A0ABQ9IP40</accession>
<evidence type="ECO:0000313" key="2">
    <source>
        <dbReference type="Proteomes" id="UP001159363"/>
    </source>
</evidence>
<reference evidence="1 2" key="1">
    <citation type="submission" date="2023-02" db="EMBL/GenBank/DDBJ databases">
        <title>LHISI_Scaffold_Assembly.</title>
        <authorList>
            <person name="Stuart O.P."/>
            <person name="Cleave R."/>
            <person name="Magrath M.J.L."/>
            <person name="Mikheyev A.S."/>
        </authorList>
    </citation>
    <scope>NUCLEOTIDE SEQUENCE [LARGE SCALE GENOMIC DNA]</scope>
    <source>
        <strain evidence="1">Daus_M_001</strain>
        <tissue evidence="1">Leg muscle</tissue>
    </source>
</reference>
<evidence type="ECO:0000313" key="1">
    <source>
        <dbReference type="EMBL" id="KAJ8898445.1"/>
    </source>
</evidence>
<gene>
    <name evidence="1" type="ORF">PR048_003805</name>
</gene>
<protein>
    <submittedName>
        <fullName evidence="1">Uncharacterized protein</fullName>
    </submittedName>
</protein>
<name>A0ABQ9IP40_9NEOP</name>
<proteinExistence type="predicted"/>
<dbReference type="Proteomes" id="UP001159363">
    <property type="component" value="Chromosome 1"/>
</dbReference>